<dbReference type="PROSITE" id="PS51900">
    <property type="entry name" value="CB"/>
    <property type="match status" value="1"/>
</dbReference>
<dbReference type="InterPro" id="IPR011932">
    <property type="entry name" value="Recomb_XerD"/>
</dbReference>
<evidence type="ECO:0000256" key="5">
    <source>
        <dbReference type="ARBA" id="ARBA00022490"/>
    </source>
</evidence>
<keyword evidence="6 12" id="KW-0132">Cell division</keyword>
<keyword evidence="10 12" id="KW-0233">DNA recombination</keyword>
<dbReference type="CDD" id="cd00798">
    <property type="entry name" value="INT_XerDC_C"/>
    <property type="match status" value="1"/>
</dbReference>
<evidence type="ECO:0000256" key="4">
    <source>
        <dbReference type="ARBA" id="ARBA00015810"/>
    </source>
</evidence>
<keyword evidence="5 12" id="KW-0963">Cytoplasm</keyword>
<comment type="caution">
    <text evidence="15">The sequence shown here is derived from an EMBL/GenBank/DDBJ whole genome shotgun (WGS) entry which is preliminary data.</text>
</comment>
<dbReference type="InterPro" id="IPR011931">
    <property type="entry name" value="Recomb_XerC"/>
</dbReference>
<gene>
    <name evidence="12 15" type="primary">xerD</name>
    <name evidence="15" type="ORF">ACFSFW_00935</name>
</gene>
<feature type="active site" evidence="12">
    <location>
        <position position="171"/>
    </location>
</feature>
<evidence type="ECO:0000256" key="3">
    <source>
        <dbReference type="ARBA" id="ARBA00010450"/>
    </source>
</evidence>
<dbReference type="Pfam" id="PF00589">
    <property type="entry name" value="Phage_integrase"/>
    <property type="match status" value="1"/>
</dbReference>
<feature type="domain" description="Tyr recombinase" evidence="13">
    <location>
        <begin position="107"/>
        <end position="290"/>
    </location>
</feature>
<dbReference type="InterPro" id="IPR010998">
    <property type="entry name" value="Integrase_recombinase_N"/>
</dbReference>
<dbReference type="InterPro" id="IPR023009">
    <property type="entry name" value="Tyrosine_recombinase_XerC/XerD"/>
</dbReference>
<dbReference type="InterPro" id="IPR013762">
    <property type="entry name" value="Integrase-like_cat_sf"/>
</dbReference>
<dbReference type="PROSITE" id="PS51898">
    <property type="entry name" value="TYR_RECOMBINASE"/>
    <property type="match status" value="1"/>
</dbReference>
<name>A0ABW4MH64_9BACI</name>
<accession>A0ABW4MH64</accession>
<dbReference type="InterPro" id="IPR004107">
    <property type="entry name" value="Integrase_SAM-like_N"/>
</dbReference>
<dbReference type="Pfam" id="PF02899">
    <property type="entry name" value="Phage_int_SAM_1"/>
    <property type="match status" value="1"/>
</dbReference>
<keyword evidence="7 12" id="KW-0159">Chromosome partition</keyword>
<evidence type="ECO:0000256" key="8">
    <source>
        <dbReference type="ARBA" id="ARBA00022908"/>
    </source>
</evidence>
<dbReference type="HAMAP" id="MF_01808">
    <property type="entry name" value="Recomb_XerC_XerD"/>
    <property type="match status" value="1"/>
</dbReference>
<proteinExistence type="inferred from homology"/>
<feature type="active site" evidence="12">
    <location>
        <position position="268"/>
    </location>
</feature>
<comment type="subunit">
    <text evidence="12">Forms a cyclic heterotetrameric complex composed of two molecules of XerC and two molecules of XerD.</text>
</comment>
<feature type="domain" description="Core-binding (CB)" evidence="14">
    <location>
        <begin position="1"/>
        <end position="86"/>
    </location>
</feature>
<sequence length="296" mass="34235">MEDQLKDYLHYLVVERRLATNTVKSYERDLKKYYQYVTKVENITAFNDVNRLHVIHFLKHLKEQGNSSRTLARHIASIRSFHKFLFRDKITDHDPTEQIETPQAERKLPKVLNISEVEALLDAPKLDNPLGIRDKAMLELLYATGLRVSELINLNLADIHLSMGFIRCLGKGNKERIVPLGSVATKALQAYLDNGRAQLVKRKKNDAFFVNHHGNRLTRQGFWKNLKKIAKEAQIEKELTPHTLRHSFATHLLENGADLRAVQEMLGHADISTTQIYTHVTKTRLKDVYKTYHPRA</sequence>
<comment type="function">
    <text evidence="12">Site-specific tyrosine recombinase, which acts by catalyzing the cutting and rejoining of the recombining DNA molecules. The XerC-XerD complex is essential to convert dimers of the bacterial chromosome into monomers to permit their segregation at cell division. It also contributes to the segregational stability of plasmids.</text>
</comment>
<dbReference type="InterPro" id="IPR050090">
    <property type="entry name" value="Tyrosine_recombinase_XerCD"/>
</dbReference>
<keyword evidence="9 12" id="KW-0238">DNA-binding</keyword>
<dbReference type="InterPro" id="IPR011010">
    <property type="entry name" value="DNA_brk_join_enz"/>
</dbReference>
<evidence type="ECO:0000313" key="16">
    <source>
        <dbReference type="Proteomes" id="UP001597227"/>
    </source>
</evidence>
<comment type="similarity">
    <text evidence="2">Belongs to the 'phage' integrase family. XerC subfamily.</text>
</comment>
<dbReference type="NCBIfam" id="TIGR02225">
    <property type="entry name" value="recomb_XerD"/>
    <property type="match status" value="1"/>
</dbReference>
<dbReference type="Gene3D" id="1.10.150.130">
    <property type="match status" value="1"/>
</dbReference>
<comment type="subcellular location">
    <subcellularLocation>
        <location evidence="1 12">Cytoplasm</location>
    </subcellularLocation>
</comment>
<evidence type="ECO:0000256" key="6">
    <source>
        <dbReference type="ARBA" id="ARBA00022618"/>
    </source>
</evidence>
<evidence type="ECO:0000259" key="13">
    <source>
        <dbReference type="PROSITE" id="PS51898"/>
    </source>
</evidence>
<feature type="active site" evidence="12">
    <location>
        <position position="245"/>
    </location>
</feature>
<dbReference type="PANTHER" id="PTHR30349:SF81">
    <property type="entry name" value="TYROSINE RECOMBINASE XERC"/>
    <property type="match status" value="1"/>
</dbReference>
<feature type="active site" evidence="12">
    <location>
        <position position="242"/>
    </location>
</feature>
<feature type="active site" evidence="12">
    <location>
        <position position="147"/>
    </location>
</feature>
<evidence type="ECO:0000259" key="14">
    <source>
        <dbReference type="PROSITE" id="PS51900"/>
    </source>
</evidence>
<feature type="active site" description="O-(3'-phospho-DNA)-tyrosine intermediate" evidence="12">
    <location>
        <position position="277"/>
    </location>
</feature>
<evidence type="ECO:0000256" key="10">
    <source>
        <dbReference type="ARBA" id="ARBA00023172"/>
    </source>
</evidence>
<dbReference type="InterPro" id="IPR044068">
    <property type="entry name" value="CB"/>
</dbReference>
<evidence type="ECO:0000256" key="11">
    <source>
        <dbReference type="ARBA" id="ARBA00023306"/>
    </source>
</evidence>
<dbReference type="Proteomes" id="UP001597227">
    <property type="component" value="Unassembled WGS sequence"/>
</dbReference>
<evidence type="ECO:0000256" key="1">
    <source>
        <dbReference type="ARBA" id="ARBA00004496"/>
    </source>
</evidence>
<dbReference type="HAMAP" id="MF_01807">
    <property type="entry name" value="Recomb_XerD"/>
    <property type="match status" value="1"/>
</dbReference>
<dbReference type="NCBIfam" id="NF001399">
    <property type="entry name" value="PRK00283.1"/>
    <property type="match status" value="1"/>
</dbReference>
<organism evidence="15 16">
    <name type="scientific">Fredinandcohnia salidurans</name>
    <dbReference type="NCBI Taxonomy" id="2595041"/>
    <lineage>
        <taxon>Bacteria</taxon>
        <taxon>Bacillati</taxon>
        <taxon>Bacillota</taxon>
        <taxon>Bacilli</taxon>
        <taxon>Bacillales</taxon>
        <taxon>Bacillaceae</taxon>
        <taxon>Fredinandcohnia</taxon>
    </lineage>
</organism>
<evidence type="ECO:0000256" key="2">
    <source>
        <dbReference type="ARBA" id="ARBA00006657"/>
    </source>
</evidence>
<dbReference type="PANTHER" id="PTHR30349">
    <property type="entry name" value="PHAGE INTEGRASE-RELATED"/>
    <property type="match status" value="1"/>
</dbReference>
<evidence type="ECO:0000313" key="15">
    <source>
        <dbReference type="EMBL" id="MFD1777243.1"/>
    </source>
</evidence>
<evidence type="ECO:0000256" key="12">
    <source>
        <dbReference type="HAMAP-Rule" id="MF_01807"/>
    </source>
</evidence>
<evidence type="ECO:0000256" key="9">
    <source>
        <dbReference type="ARBA" id="ARBA00023125"/>
    </source>
</evidence>
<dbReference type="SUPFAM" id="SSF47823">
    <property type="entry name" value="lambda integrase-like, N-terminal domain"/>
    <property type="match status" value="1"/>
</dbReference>
<dbReference type="EMBL" id="JBHUEK010000004">
    <property type="protein sequence ID" value="MFD1777243.1"/>
    <property type="molecule type" value="Genomic_DNA"/>
</dbReference>
<keyword evidence="8 12" id="KW-0229">DNA integration</keyword>
<keyword evidence="16" id="KW-1185">Reference proteome</keyword>
<dbReference type="Gene3D" id="1.10.443.10">
    <property type="entry name" value="Intergrase catalytic core"/>
    <property type="match status" value="1"/>
</dbReference>
<protein>
    <recommendedName>
        <fullName evidence="4 12">Tyrosine recombinase XerD</fullName>
    </recommendedName>
</protein>
<dbReference type="NCBIfam" id="NF040815">
    <property type="entry name" value="recomb_XerA_Arch"/>
    <property type="match status" value="1"/>
</dbReference>
<keyword evidence="11 12" id="KW-0131">Cell cycle</keyword>
<dbReference type="RefSeq" id="WP_304218299.1">
    <property type="nucleotide sequence ID" value="NZ_JBHUEK010000004.1"/>
</dbReference>
<dbReference type="InterPro" id="IPR002104">
    <property type="entry name" value="Integrase_catalytic"/>
</dbReference>
<evidence type="ECO:0000256" key="7">
    <source>
        <dbReference type="ARBA" id="ARBA00022829"/>
    </source>
</evidence>
<dbReference type="NCBIfam" id="TIGR02224">
    <property type="entry name" value="recomb_XerC"/>
    <property type="match status" value="1"/>
</dbReference>
<reference evidence="16" key="1">
    <citation type="journal article" date="2019" name="Int. J. Syst. Evol. Microbiol.">
        <title>The Global Catalogue of Microorganisms (GCM) 10K type strain sequencing project: providing services to taxonomists for standard genome sequencing and annotation.</title>
        <authorList>
            <consortium name="The Broad Institute Genomics Platform"/>
            <consortium name="The Broad Institute Genome Sequencing Center for Infectious Disease"/>
            <person name="Wu L."/>
            <person name="Ma J."/>
        </authorList>
    </citation>
    <scope>NUCLEOTIDE SEQUENCE [LARGE SCALE GENOMIC DNA]</scope>
    <source>
        <strain evidence="16">CCUG 15531</strain>
    </source>
</reference>
<comment type="similarity">
    <text evidence="3 12">Belongs to the 'phage' integrase family. XerD subfamily.</text>
</comment>
<dbReference type="SUPFAM" id="SSF56349">
    <property type="entry name" value="DNA breaking-rejoining enzymes"/>
    <property type="match status" value="1"/>
</dbReference>